<protein>
    <submittedName>
        <fullName evidence="1">Uncharacterized protein</fullName>
    </submittedName>
</protein>
<dbReference type="EMBL" id="JAGPXC010000012">
    <property type="protein sequence ID" value="KAH6645145.1"/>
    <property type="molecule type" value="Genomic_DNA"/>
</dbReference>
<dbReference type="OrthoDB" id="3523319at2759"/>
<dbReference type="AlphaFoldDB" id="A0A9P8RKU6"/>
<reference evidence="1" key="1">
    <citation type="journal article" date="2021" name="Nat. Commun.">
        <title>Genetic determinants of endophytism in the Arabidopsis root mycobiome.</title>
        <authorList>
            <person name="Mesny F."/>
            <person name="Miyauchi S."/>
            <person name="Thiergart T."/>
            <person name="Pickel B."/>
            <person name="Atanasova L."/>
            <person name="Karlsson M."/>
            <person name="Huettel B."/>
            <person name="Barry K.W."/>
            <person name="Haridas S."/>
            <person name="Chen C."/>
            <person name="Bauer D."/>
            <person name="Andreopoulos W."/>
            <person name="Pangilinan J."/>
            <person name="LaButti K."/>
            <person name="Riley R."/>
            <person name="Lipzen A."/>
            <person name="Clum A."/>
            <person name="Drula E."/>
            <person name="Henrissat B."/>
            <person name="Kohler A."/>
            <person name="Grigoriev I.V."/>
            <person name="Martin F.M."/>
            <person name="Hacquard S."/>
        </authorList>
    </citation>
    <scope>NUCLEOTIDE SEQUENCE</scope>
    <source>
        <strain evidence="1">MPI-SDFR-AT-0073</strain>
    </source>
</reference>
<sequence length="129" mass="14215">MAPAVQRNTSDVYDGPSPKQMIADHTFAQNIIERHMDACPIFDDRSILLLREFVQDPTSARSVLERYERLDSEGETFGTKATEAGDLAALIVVRHGTDEPYLTDSEVQSLKEWFGNGGGKTNAELGITA</sequence>
<name>A0A9P8RKU6_9PEZI</name>
<dbReference type="RefSeq" id="XP_045951659.1">
    <property type="nucleotide sequence ID" value="XM_046094991.1"/>
</dbReference>
<evidence type="ECO:0000313" key="1">
    <source>
        <dbReference type="EMBL" id="KAH6645145.1"/>
    </source>
</evidence>
<evidence type="ECO:0000313" key="2">
    <source>
        <dbReference type="Proteomes" id="UP000758603"/>
    </source>
</evidence>
<dbReference type="Proteomes" id="UP000758603">
    <property type="component" value="Unassembled WGS sequence"/>
</dbReference>
<proteinExistence type="predicted"/>
<dbReference type="GeneID" id="70123884"/>
<keyword evidence="2" id="KW-1185">Reference proteome</keyword>
<gene>
    <name evidence="1" type="ORF">BKA67DRAFT_129569</name>
</gene>
<organism evidence="1 2">
    <name type="scientific">Truncatella angustata</name>
    <dbReference type="NCBI Taxonomy" id="152316"/>
    <lineage>
        <taxon>Eukaryota</taxon>
        <taxon>Fungi</taxon>
        <taxon>Dikarya</taxon>
        <taxon>Ascomycota</taxon>
        <taxon>Pezizomycotina</taxon>
        <taxon>Sordariomycetes</taxon>
        <taxon>Xylariomycetidae</taxon>
        <taxon>Amphisphaeriales</taxon>
        <taxon>Sporocadaceae</taxon>
        <taxon>Truncatella</taxon>
    </lineage>
</organism>
<accession>A0A9P8RKU6</accession>
<comment type="caution">
    <text evidence="1">The sequence shown here is derived from an EMBL/GenBank/DDBJ whole genome shotgun (WGS) entry which is preliminary data.</text>
</comment>